<name>A0ABY4PAL9_9LACO</name>
<dbReference type="Gene3D" id="3.30.1820.10">
    <property type="entry name" value="Lp2179-like"/>
    <property type="match status" value="1"/>
</dbReference>
<proteinExistence type="predicted"/>
<accession>A0ABY4PAL9</accession>
<sequence>MSIFACIDGDSHQYQVHPQLKVYALQDVGFTKSKQGNFTWEYPLSGASPYVATYNLKVKIKSDLKSLSLSVTDQSGLHKVNLFKLADNQELLSQYQYVMDDLVQRAILQRVES</sequence>
<dbReference type="Proteomes" id="UP000831495">
    <property type="component" value="Chromosome"/>
</dbReference>
<dbReference type="EMBL" id="CP093366">
    <property type="protein sequence ID" value="UQS82718.1"/>
    <property type="molecule type" value="Genomic_DNA"/>
</dbReference>
<dbReference type="InterPro" id="IPR014965">
    <property type="entry name" value="Amino_acid_metab_prot_put"/>
</dbReference>
<dbReference type="SUPFAM" id="SSF160800">
    <property type="entry name" value="Lp2179-like"/>
    <property type="match status" value="1"/>
</dbReference>
<gene>
    <name evidence="1" type="ORF">MOO45_03495</name>
</gene>
<protein>
    <submittedName>
        <fullName evidence="1">DUF1831 domain-containing protein</fullName>
    </submittedName>
</protein>
<reference evidence="1" key="1">
    <citation type="journal article" date="2022" name="Int. J. Syst. Evol. Microbiol.">
        <title>Apilactobacillus apisilvae sp. nov., Nicolia spurrieriana gen. nov. sp. nov., Bombilactobacillus folatiphilus sp. nov. and Bombilactobacillus thymidiniphilus sp. nov., four new lactic acid bacterial isolates from stingless bees Tetragonula carbonaria and Austroplebeia australis.</title>
        <authorList>
            <person name="Oliphant S.A."/>
            <person name="Watson-Haigh N.S."/>
            <person name="Sumby K.M."/>
            <person name="Gardner J."/>
            <person name="Groom S."/>
            <person name="Jiranek V."/>
        </authorList>
    </citation>
    <scope>NUCLEOTIDE SEQUENCE</scope>
    <source>
        <strain evidence="1">SG4_D2</strain>
    </source>
</reference>
<dbReference type="Pfam" id="PF08866">
    <property type="entry name" value="DUF1831"/>
    <property type="match status" value="1"/>
</dbReference>
<dbReference type="RefSeq" id="WP_249514996.1">
    <property type="nucleotide sequence ID" value="NZ_CP093366.1"/>
</dbReference>
<evidence type="ECO:0000313" key="1">
    <source>
        <dbReference type="EMBL" id="UQS82718.1"/>
    </source>
</evidence>
<organism evidence="1 2">
    <name type="scientific">Bombilactobacillus folatiphilus</name>
    <dbReference type="NCBI Taxonomy" id="2923362"/>
    <lineage>
        <taxon>Bacteria</taxon>
        <taxon>Bacillati</taxon>
        <taxon>Bacillota</taxon>
        <taxon>Bacilli</taxon>
        <taxon>Lactobacillales</taxon>
        <taxon>Lactobacillaceae</taxon>
        <taxon>Bombilactobacillus</taxon>
    </lineage>
</organism>
<dbReference type="InterPro" id="IPR035942">
    <property type="entry name" value="Lp2179-like_sf"/>
</dbReference>
<keyword evidence="2" id="KW-1185">Reference proteome</keyword>
<evidence type="ECO:0000313" key="2">
    <source>
        <dbReference type="Proteomes" id="UP000831495"/>
    </source>
</evidence>